<feature type="transmembrane region" description="Helical" evidence="5">
    <location>
        <begin position="367"/>
        <end position="387"/>
    </location>
</feature>
<evidence type="ECO:0000256" key="2">
    <source>
        <dbReference type="ARBA" id="ARBA00022692"/>
    </source>
</evidence>
<feature type="transmembrane region" description="Helical" evidence="5">
    <location>
        <begin position="162"/>
        <end position="179"/>
    </location>
</feature>
<evidence type="ECO:0000256" key="3">
    <source>
        <dbReference type="ARBA" id="ARBA00022989"/>
    </source>
</evidence>
<dbReference type="GO" id="GO:0016020">
    <property type="term" value="C:membrane"/>
    <property type="evidence" value="ECO:0007669"/>
    <property type="project" value="UniProtKB-SubCell"/>
</dbReference>
<keyword evidence="8" id="KW-1185">Reference proteome</keyword>
<reference evidence="7 8" key="1">
    <citation type="submission" date="2020-07" db="EMBL/GenBank/DDBJ databases">
        <title>Sequencing the genomes of 1000 actinobacteria strains.</title>
        <authorList>
            <person name="Klenk H.-P."/>
        </authorList>
    </citation>
    <scope>NUCLEOTIDE SEQUENCE [LARGE SCALE GENOMIC DNA]</scope>
    <source>
        <strain evidence="7 8">DSM 24552</strain>
    </source>
</reference>
<dbReference type="InterPro" id="IPR007016">
    <property type="entry name" value="O-antigen_ligase-rel_domated"/>
</dbReference>
<dbReference type="RefSeq" id="WP_179518957.1">
    <property type="nucleotide sequence ID" value="NZ_JACCAC010000001.1"/>
</dbReference>
<feature type="transmembrane region" description="Helical" evidence="5">
    <location>
        <begin position="185"/>
        <end position="203"/>
    </location>
</feature>
<dbReference type="PANTHER" id="PTHR37422">
    <property type="entry name" value="TEICHURONIC ACID BIOSYNTHESIS PROTEIN TUAE"/>
    <property type="match status" value="1"/>
</dbReference>
<dbReference type="GO" id="GO:0016874">
    <property type="term" value="F:ligase activity"/>
    <property type="evidence" value="ECO:0007669"/>
    <property type="project" value="UniProtKB-KW"/>
</dbReference>
<keyword evidence="4 5" id="KW-0472">Membrane</keyword>
<dbReference type="AlphaFoldDB" id="A0A7Y9RZ27"/>
<feature type="transmembrane region" description="Helical" evidence="5">
    <location>
        <begin position="75"/>
        <end position="92"/>
    </location>
</feature>
<dbReference type="Proteomes" id="UP000544110">
    <property type="component" value="Unassembled WGS sequence"/>
</dbReference>
<keyword evidence="3 5" id="KW-1133">Transmembrane helix</keyword>
<evidence type="ECO:0000256" key="4">
    <source>
        <dbReference type="ARBA" id="ARBA00023136"/>
    </source>
</evidence>
<gene>
    <name evidence="7" type="ORF">BJ989_003058</name>
</gene>
<evidence type="ECO:0000256" key="1">
    <source>
        <dbReference type="ARBA" id="ARBA00004141"/>
    </source>
</evidence>
<accession>A0A7Y9RZ27</accession>
<sequence length="435" mass="44916">MATLAWWATGLTWGTGGREPRVLAVGAALLLLAVALVRPWERAPRAATVLVLALGAAAWGVVLLAPSGTAGVDEAAAHGYAAVLGLLAWAWATTALRRGLLLTALLAAAGLQLNQGWLAFWGRQDPTALFQGTFYWHNQAGTFLAAGAVLALAAAAHGHRPWALLGWAVAPLAVAGTVWSTSRGSQIGLALGVLLLLVAVVLGPRGTRLRRSARLAAAATLSWGVTVALSGPPFFPERVSPTAGTEERAGSFVGNGVQRLEDWRRAWEVFLDRPLVGSGPNGFDSAVEAATTKRDAVDTAYAHNGYLQALSDGGLLLTMPLLLLLGATCLAVARALPRAVRSGDLVHAGAAATLLVLLLHSGMDFDWAYPSLLALTALVAALALPPVAGAARGRRRAPSATDRRTTWLLAAGTLAVVALAVVGGWGHGLDLNVAV</sequence>
<dbReference type="Pfam" id="PF04932">
    <property type="entry name" value="Wzy_C"/>
    <property type="match status" value="1"/>
</dbReference>
<name>A0A7Y9RZ27_9ACTN</name>
<comment type="caution">
    <text evidence="7">The sequence shown here is derived from an EMBL/GenBank/DDBJ whole genome shotgun (WGS) entry which is preliminary data.</text>
</comment>
<feature type="transmembrane region" description="Helical" evidence="5">
    <location>
        <begin position="345"/>
        <end position="361"/>
    </location>
</feature>
<proteinExistence type="predicted"/>
<evidence type="ECO:0000256" key="5">
    <source>
        <dbReference type="SAM" id="Phobius"/>
    </source>
</evidence>
<organism evidence="7 8">
    <name type="scientific">Nocardioides perillae</name>
    <dbReference type="NCBI Taxonomy" id="1119534"/>
    <lineage>
        <taxon>Bacteria</taxon>
        <taxon>Bacillati</taxon>
        <taxon>Actinomycetota</taxon>
        <taxon>Actinomycetes</taxon>
        <taxon>Propionibacteriales</taxon>
        <taxon>Nocardioidaceae</taxon>
        <taxon>Nocardioides</taxon>
    </lineage>
</organism>
<feature type="transmembrane region" description="Helical" evidence="5">
    <location>
        <begin position="407"/>
        <end position="426"/>
    </location>
</feature>
<dbReference type="EMBL" id="JACCAC010000001">
    <property type="protein sequence ID" value="NYG56754.1"/>
    <property type="molecule type" value="Genomic_DNA"/>
</dbReference>
<evidence type="ECO:0000313" key="8">
    <source>
        <dbReference type="Proteomes" id="UP000544110"/>
    </source>
</evidence>
<feature type="domain" description="O-antigen ligase-related" evidence="6">
    <location>
        <begin position="172"/>
        <end position="319"/>
    </location>
</feature>
<feature type="transmembrane region" description="Helical" evidence="5">
    <location>
        <begin position="20"/>
        <end position="37"/>
    </location>
</feature>
<feature type="transmembrane region" description="Helical" evidence="5">
    <location>
        <begin position="134"/>
        <end position="155"/>
    </location>
</feature>
<dbReference type="PANTHER" id="PTHR37422:SF13">
    <property type="entry name" value="LIPOPOLYSACCHARIDE BIOSYNTHESIS PROTEIN PA4999-RELATED"/>
    <property type="match status" value="1"/>
</dbReference>
<feature type="transmembrane region" description="Helical" evidence="5">
    <location>
        <begin position="314"/>
        <end position="333"/>
    </location>
</feature>
<feature type="transmembrane region" description="Helical" evidence="5">
    <location>
        <begin position="215"/>
        <end position="235"/>
    </location>
</feature>
<comment type="subcellular location">
    <subcellularLocation>
        <location evidence="1">Membrane</location>
        <topology evidence="1">Multi-pass membrane protein</topology>
    </subcellularLocation>
</comment>
<evidence type="ECO:0000259" key="6">
    <source>
        <dbReference type="Pfam" id="PF04932"/>
    </source>
</evidence>
<keyword evidence="2 5" id="KW-0812">Transmembrane</keyword>
<protein>
    <submittedName>
        <fullName evidence="7">O-antigen ligase</fullName>
    </submittedName>
</protein>
<feature type="transmembrane region" description="Helical" evidence="5">
    <location>
        <begin position="49"/>
        <end position="69"/>
    </location>
</feature>
<evidence type="ECO:0000313" key="7">
    <source>
        <dbReference type="EMBL" id="NYG56754.1"/>
    </source>
</evidence>
<feature type="transmembrane region" description="Helical" evidence="5">
    <location>
        <begin position="99"/>
        <end position="122"/>
    </location>
</feature>
<keyword evidence="7" id="KW-0436">Ligase</keyword>
<dbReference type="InterPro" id="IPR051533">
    <property type="entry name" value="WaaL-like"/>
</dbReference>